<dbReference type="Gene3D" id="3.10.120.10">
    <property type="entry name" value="Cytochrome b5-like heme/steroid binding domain"/>
    <property type="match status" value="1"/>
</dbReference>
<dbReference type="InterPro" id="IPR036400">
    <property type="entry name" value="Cyt_B5-like_heme/steroid_sf"/>
</dbReference>
<evidence type="ECO:0000259" key="5">
    <source>
        <dbReference type="PROSITE" id="PS50255"/>
    </source>
</evidence>
<name>A0AAP6JDE2_9GAMM</name>
<evidence type="ECO:0000256" key="1">
    <source>
        <dbReference type="ARBA" id="ARBA00022617"/>
    </source>
</evidence>
<proteinExistence type="inferred from homology"/>
<accession>A0AAP6JDE2</accession>
<comment type="similarity">
    <text evidence="4">Belongs to the cytochrome b5 family.</text>
</comment>
<dbReference type="GO" id="GO:0046872">
    <property type="term" value="F:metal ion binding"/>
    <property type="evidence" value="ECO:0007669"/>
    <property type="project" value="UniProtKB-KW"/>
</dbReference>
<dbReference type="RefSeq" id="WP_346050146.1">
    <property type="nucleotide sequence ID" value="NZ_JAYGII010000003.1"/>
</dbReference>
<evidence type="ECO:0000256" key="3">
    <source>
        <dbReference type="ARBA" id="ARBA00023004"/>
    </source>
</evidence>
<comment type="caution">
    <text evidence="6">The sequence shown here is derived from an EMBL/GenBank/DDBJ whole genome shotgun (WGS) entry which is preliminary data.</text>
</comment>
<gene>
    <name evidence="6" type="ORF">VCB98_02500</name>
</gene>
<sequence length="122" mass="13502">MNKLAYTAFVAFWSVIGTLLVVGLMAPDAGAEGNDDELPVISKEELAKHDNPDSCWKAIHGKVYDVTDYIPDHPTPPSVMYEWCGKESTEGWDTKGYGRPHTKAAEAMLEDMLVGRLEDSEE</sequence>
<evidence type="ECO:0000256" key="2">
    <source>
        <dbReference type="ARBA" id="ARBA00022723"/>
    </source>
</evidence>
<dbReference type="PANTHER" id="PTHR19359">
    <property type="entry name" value="CYTOCHROME B5"/>
    <property type="match status" value="1"/>
</dbReference>
<feature type="domain" description="Cytochrome b5 heme-binding" evidence="5">
    <location>
        <begin position="38"/>
        <end position="118"/>
    </location>
</feature>
<dbReference type="Pfam" id="PF00173">
    <property type="entry name" value="Cyt-b5"/>
    <property type="match status" value="1"/>
</dbReference>
<dbReference type="InterPro" id="IPR001199">
    <property type="entry name" value="Cyt_B5-like_heme/steroid-bd"/>
</dbReference>
<dbReference type="Proteomes" id="UP001302316">
    <property type="component" value="Unassembled WGS sequence"/>
</dbReference>
<protein>
    <submittedName>
        <fullName evidence="6">Cytochrome b5-like heme/steroid binding domain-containing protein</fullName>
    </submittedName>
</protein>
<organism evidence="6 7">
    <name type="scientific">Natronospira elongata</name>
    <dbReference type="NCBI Taxonomy" id="3110268"/>
    <lineage>
        <taxon>Bacteria</taxon>
        <taxon>Pseudomonadati</taxon>
        <taxon>Pseudomonadota</taxon>
        <taxon>Gammaproteobacteria</taxon>
        <taxon>Natronospirales</taxon>
        <taxon>Natronospiraceae</taxon>
        <taxon>Natronospira</taxon>
    </lineage>
</organism>
<evidence type="ECO:0000313" key="6">
    <source>
        <dbReference type="EMBL" id="MEA5444683.1"/>
    </source>
</evidence>
<dbReference type="GO" id="GO:0020037">
    <property type="term" value="F:heme binding"/>
    <property type="evidence" value="ECO:0007669"/>
    <property type="project" value="TreeGrafter"/>
</dbReference>
<keyword evidence="7" id="KW-1185">Reference proteome</keyword>
<dbReference type="SMART" id="SM01117">
    <property type="entry name" value="Cyt-b5"/>
    <property type="match status" value="1"/>
</dbReference>
<dbReference type="GO" id="GO:0016020">
    <property type="term" value="C:membrane"/>
    <property type="evidence" value="ECO:0007669"/>
    <property type="project" value="TreeGrafter"/>
</dbReference>
<reference evidence="6 7" key="1">
    <citation type="submission" date="2023-12" db="EMBL/GenBank/DDBJ databases">
        <title>Whole-genome sequencing of halo(alkali)philic microorganisms from hypersaline lakes.</title>
        <authorList>
            <person name="Sorokin D.Y."/>
            <person name="Merkel A.Y."/>
            <person name="Messina E."/>
            <person name="Yakimov M."/>
        </authorList>
    </citation>
    <scope>NUCLEOTIDE SEQUENCE [LARGE SCALE GENOMIC DNA]</scope>
    <source>
        <strain evidence="6 7">AB-CW1</strain>
    </source>
</reference>
<dbReference type="InterPro" id="IPR050668">
    <property type="entry name" value="Cytochrome_b5"/>
</dbReference>
<evidence type="ECO:0000313" key="7">
    <source>
        <dbReference type="Proteomes" id="UP001302316"/>
    </source>
</evidence>
<dbReference type="EMBL" id="JAYGII010000003">
    <property type="protein sequence ID" value="MEA5444683.1"/>
    <property type="molecule type" value="Genomic_DNA"/>
</dbReference>
<dbReference type="PROSITE" id="PS50255">
    <property type="entry name" value="CYTOCHROME_B5_2"/>
    <property type="match status" value="1"/>
</dbReference>
<keyword evidence="2" id="KW-0479">Metal-binding</keyword>
<evidence type="ECO:0000256" key="4">
    <source>
        <dbReference type="ARBA" id="ARBA00038168"/>
    </source>
</evidence>
<dbReference type="SUPFAM" id="SSF55856">
    <property type="entry name" value="Cytochrome b5-like heme/steroid binding domain"/>
    <property type="match status" value="1"/>
</dbReference>
<dbReference type="AlphaFoldDB" id="A0AAP6JDE2"/>
<keyword evidence="1" id="KW-0349">Heme</keyword>
<keyword evidence="3" id="KW-0408">Iron</keyword>